<proteinExistence type="predicted"/>
<keyword evidence="2" id="KW-1185">Reference proteome</keyword>
<dbReference type="NCBIfam" id="TIGR00278">
    <property type="entry name" value="membrane protein insertion efficiency factor YidD"/>
    <property type="match status" value="1"/>
</dbReference>
<dbReference type="PANTHER" id="PTHR33383">
    <property type="entry name" value="MEMBRANE PROTEIN INSERTION EFFICIENCY FACTOR-RELATED"/>
    <property type="match status" value="1"/>
</dbReference>
<evidence type="ECO:0000313" key="1">
    <source>
        <dbReference type="EMBL" id="MBL0764390.1"/>
    </source>
</evidence>
<organism evidence="1 2">
    <name type="scientific">Marivirga atlantica</name>
    <dbReference type="NCBI Taxonomy" id="1548457"/>
    <lineage>
        <taxon>Bacteria</taxon>
        <taxon>Pseudomonadati</taxon>
        <taxon>Bacteroidota</taxon>
        <taxon>Cytophagia</taxon>
        <taxon>Cytophagales</taxon>
        <taxon>Marivirgaceae</taxon>
        <taxon>Marivirga</taxon>
    </lineage>
</organism>
<evidence type="ECO:0000313" key="2">
    <source>
        <dbReference type="Proteomes" id="UP000642920"/>
    </source>
</evidence>
<dbReference type="RefSeq" id="WP_201917914.1">
    <property type="nucleotide sequence ID" value="NZ_JAERQG010000001.1"/>
</dbReference>
<dbReference type="EMBL" id="JAERQG010000001">
    <property type="protein sequence ID" value="MBL0764390.1"/>
    <property type="molecule type" value="Genomic_DNA"/>
</dbReference>
<dbReference type="Pfam" id="PF01809">
    <property type="entry name" value="YidD"/>
    <property type="match status" value="1"/>
</dbReference>
<dbReference type="AlphaFoldDB" id="A0A937DHV3"/>
<gene>
    <name evidence="1" type="ORF">JKP34_03940</name>
</gene>
<dbReference type="Proteomes" id="UP000642920">
    <property type="component" value="Unassembled WGS sequence"/>
</dbReference>
<reference evidence="1" key="1">
    <citation type="submission" date="2021-01" db="EMBL/GenBank/DDBJ databases">
        <title>Marivirga sp. nov., isolated from intertidal surface sediments.</title>
        <authorList>
            <person name="Zhang M."/>
        </authorList>
    </citation>
    <scope>NUCLEOTIDE SEQUENCE</scope>
    <source>
        <strain evidence="1">SM1354</strain>
    </source>
</reference>
<accession>A0A937DHV3</accession>
<sequence>MQTQEHYTLQLADNIPASILKVSFWFYKNFFSAQDFGSCSFHPSCSQYAVNAISQKGVFKGYLMTFDRLSRCHSLAPNKYEIHVETGLLFDPVN</sequence>
<comment type="caution">
    <text evidence="1">The sequence shown here is derived from an EMBL/GenBank/DDBJ whole genome shotgun (WGS) entry which is preliminary data.</text>
</comment>
<dbReference type="InterPro" id="IPR002696">
    <property type="entry name" value="Membr_insert_effic_factor_YidD"/>
</dbReference>
<dbReference type="PANTHER" id="PTHR33383:SF1">
    <property type="entry name" value="MEMBRANE PROTEIN INSERTION EFFICIENCY FACTOR-RELATED"/>
    <property type="match status" value="1"/>
</dbReference>
<name>A0A937DHV3_9BACT</name>
<protein>
    <submittedName>
        <fullName evidence="1">Membrane protein insertion efficiency factor YidD</fullName>
    </submittedName>
</protein>
<dbReference type="SMART" id="SM01234">
    <property type="entry name" value="Haemolytic"/>
    <property type="match status" value="1"/>
</dbReference>